<protein>
    <submittedName>
        <fullName evidence="2">Uncharacterized protein</fullName>
    </submittedName>
</protein>
<proteinExistence type="predicted"/>
<dbReference type="Proteomes" id="UP000305778">
    <property type="component" value="Unassembled WGS sequence"/>
</dbReference>
<comment type="caution">
    <text evidence="2">The sequence shown here is derived from an EMBL/GenBank/DDBJ whole genome shotgun (WGS) entry which is preliminary data.</text>
</comment>
<dbReference type="EMBL" id="SUMC01000003">
    <property type="protein sequence ID" value="TKA12791.1"/>
    <property type="molecule type" value="Genomic_DNA"/>
</dbReference>
<sequence length="63" mass="7188">MSEAREELARWAAGRDGIVRAEKEPGESEPEPEMPELEPAEHPELIAKLREINHRSRSDGRLK</sequence>
<name>A0A4U0SVX6_9ACTN</name>
<keyword evidence="3" id="KW-1185">Reference proteome</keyword>
<dbReference type="RefSeq" id="WP_136722267.1">
    <property type="nucleotide sequence ID" value="NZ_SUMC01000003.1"/>
</dbReference>
<gene>
    <name evidence="2" type="ORF">FCI23_05455</name>
</gene>
<reference evidence="2 3" key="1">
    <citation type="submission" date="2019-04" db="EMBL/GenBank/DDBJ databases">
        <title>Streptomyces oryziradicis sp. nov., a novel actinomycete isolated from rhizosphere soil of rice (Oryza sativa L.).</title>
        <authorList>
            <person name="Li C."/>
        </authorList>
    </citation>
    <scope>NUCLEOTIDE SEQUENCE [LARGE SCALE GENOMIC DNA]</scope>
    <source>
        <strain evidence="2 3">NEAU-C40</strain>
    </source>
</reference>
<feature type="compositionally biased region" description="Basic and acidic residues" evidence="1">
    <location>
        <begin position="17"/>
        <end position="26"/>
    </location>
</feature>
<organism evidence="2 3">
    <name type="scientific">Actinacidiphila oryziradicis</name>
    <dbReference type="NCBI Taxonomy" id="2571141"/>
    <lineage>
        <taxon>Bacteria</taxon>
        <taxon>Bacillati</taxon>
        <taxon>Actinomycetota</taxon>
        <taxon>Actinomycetes</taxon>
        <taxon>Kitasatosporales</taxon>
        <taxon>Streptomycetaceae</taxon>
        <taxon>Actinacidiphila</taxon>
    </lineage>
</organism>
<feature type="region of interest" description="Disordered" evidence="1">
    <location>
        <begin position="1"/>
        <end position="41"/>
    </location>
</feature>
<accession>A0A4U0SVX6</accession>
<evidence type="ECO:0000313" key="3">
    <source>
        <dbReference type="Proteomes" id="UP000305778"/>
    </source>
</evidence>
<evidence type="ECO:0000313" key="2">
    <source>
        <dbReference type="EMBL" id="TKA12791.1"/>
    </source>
</evidence>
<dbReference type="AlphaFoldDB" id="A0A4U0SVX6"/>
<evidence type="ECO:0000256" key="1">
    <source>
        <dbReference type="SAM" id="MobiDB-lite"/>
    </source>
</evidence>
<feature type="compositionally biased region" description="Acidic residues" evidence="1">
    <location>
        <begin position="27"/>
        <end position="38"/>
    </location>
</feature>